<keyword evidence="1" id="KW-0812">Transmembrane</keyword>
<protein>
    <submittedName>
        <fullName evidence="2">ORF69</fullName>
    </submittedName>
</protein>
<evidence type="ECO:0000313" key="2">
    <source>
        <dbReference type="EMBL" id="DBA52276.1"/>
    </source>
</evidence>
<reference evidence="2" key="2">
    <citation type="submission" date="2024-03" db="EMBL/GenBank/DDBJ databases">
        <authorList>
            <person name="Ni Y."/>
            <person name="Xu T."/>
            <person name="Yan S."/>
            <person name="Chen L."/>
            <person name="Wang Y."/>
        </authorList>
    </citation>
    <scope>NUCLEOTIDE SEQUENCE</scope>
    <source>
        <strain evidence="2">NYM1</strain>
    </source>
</reference>
<keyword evidence="1" id="KW-1133">Transmembrane helix</keyword>
<keyword evidence="1" id="KW-0472">Membrane</keyword>
<proteinExistence type="predicted"/>
<name>A0AAT9JAH5_9VIRU</name>
<accession>A0AAT9JAH5</accession>
<dbReference type="EMBL" id="BK067792">
    <property type="protein sequence ID" value="DBA52276.1"/>
    <property type="molecule type" value="Genomic_DNA"/>
</dbReference>
<feature type="transmembrane region" description="Helical" evidence="1">
    <location>
        <begin position="6"/>
        <end position="33"/>
    </location>
</feature>
<organism evidence="2">
    <name type="scientific">Nitrosopumilaceae spindle-shaped virus</name>
    <dbReference type="NCBI Taxonomy" id="3065433"/>
    <lineage>
        <taxon>Viruses</taxon>
    </lineage>
</organism>
<reference evidence="2" key="1">
    <citation type="journal article" date="2024" name="Environ. Microbiol. Rep.">
        <title>Hiding in plain sight: The discovery of complete genomes of 11 hypothetical spindle-shaped viruses that putatively infect mesophilic ammonia-oxidizing archaea.</title>
        <authorList>
            <person name="Ni Y."/>
            <person name="Xu T."/>
            <person name="Yan S."/>
            <person name="Chen L."/>
            <person name="Wang Y."/>
        </authorList>
    </citation>
    <scope>NUCLEOTIDE SEQUENCE</scope>
    <source>
        <strain evidence="2">NYM1</strain>
    </source>
</reference>
<evidence type="ECO:0000256" key="1">
    <source>
        <dbReference type="SAM" id="Phobius"/>
    </source>
</evidence>
<sequence>MKYKDYIVSSLLIFSGTYLTLFVAMPFILGGIFN</sequence>